<keyword evidence="2" id="KW-0732">Signal</keyword>
<dbReference type="InterPro" id="IPR011105">
    <property type="entry name" value="Cell_wall_hydrolase_SleB"/>
</dbReference>
<evidence type="ECO:0000256" key="2">
    <source>
        <dbReference type="SAM" id="SignalP"/>
    </source>
</evidence>
<proteinExistence type="predicted"/>
<dbReference type="AlphaFoldDB" id="D0MGF1"/>
<feature type="compositionally biased region" description="Pro residues" evidence="1">
    <location>
        <begin position="224"/>
        <end position="236"/>
    </location>
</feature>
<dbReference type="OrthoDB" id="9785345at2"/>
<dbReference type="HOGENOM" id="CLU_1174701_0_0_10"/>
<dbReference type="KEGG" id="rmr:Rmar_0810"/>
<sequence length="236" mass="26837">MLRGLAICCLVLLARPEAGAAAPPDSLGRRDFLAAFRRLSPLEQDEVLWLARCIYSESNRPEEQRLVAWVVRNRVETRYRGDTYREVVLEPRQFSAFNRPTPRRDLILSLTPRSTVPGWQQALRIALEVFQAPPSARPFPITVRHFYSPISMPSDDPPPWASAGRPYRGPAVAHIDPARFQFFDGIDARLDPEPPAHTSTPPTRPARLSRLWDRLRPSGRVPRPARPIPPQRPGHR</sequence>
<organism evidence="4 5">
    <name type="scientific">Rhodothermus marinus (strain ATCC 43812 / DSM 4252 / R-10)</name>
    <name type="common">Rhodothermus obamensis</name>
    <dbReference type="NCBI Taxonomy" id="518766"/>
    <lineage>
        <taxon>Bacteria</taxon>
        <taxon>Pseudomonadati</taxon>
        <taxon>Rhodothermota</taxon>
        <taxon>Rhodothermia</taxon>
        <taxon>Rhodothermales</taxon>
        <taxon>Rhodothermaceae</taxon>
        <taxon>Rhodothermus</taxon>
    </lineage>
</organism>
<dbReference type="InterPro" id="IPR042047">
    <property type="entry name" value="SleB_dom1"/>
</dbReference>
<keyword evidence="5" id="KW-1185">Reference proteome</keyword>
<dbReference type="EMBL" id="CP001807">
    <property type="protein sequence ID" value="ACY47707.1"/>
    <property type="molecule type" value="Genomic_DNA"/>
</dbReference>
<dbReference type="Proteomes" id="UP000002221">
    <property type="component" value="Chromosome"/>
</dbReference>
<dbReference type="Gene3D" id="1.10.10.2520">
    <property type="entry name" value="Cell wall hydrolase SleB, domain 1"/>
    <property type="match status" value="1"/>
</dbReference>
<feature type="signal peptide" evidence="2">
    <location>
        <begin position="1"/>
        <end position="20"/>
    </location>
</feature>
<name>D0MGF1_RHOM4</name>
<evidence type="ECO:0000313" key="4">
    <source>
        <dbReference type="EMBL" id="ACY47707.1"/>
    </source>
</evidence>
<accession>D0MGF1</accession>
<evidence type="ECO:0000259" key="3">
    <source>
        <dbReference type="Pfam" id="PF07486"/>
    </source>
</evidence>
<dbReference type="GO" id="GO:0016787">
    <property type="term" value="F:hydrolase activity"/>
    <property type="evidence" value="ECO:0007669"/>
    <property type="project" value="InterPro"/>
</dbReference>
<dbReference type="STRING" id="518766.Rmar_0810"/>
<reference evidence="4 5" key="1">
    <citation type="journal article" date="2009" name="Stand. Genomic Sci.">
        <title>Complete genome sequence of Rhodothermus marinus type strain (R-10).</title>
        <authorList>
            <person name="Nolan M."/>
            <person name="Tindall B.J."/>
            <person name="Pomrenke H."/>
            <person name="Lapidus A."/>
            <person name="Copeland A."/>
            <person name="Glavina Del Rio T."/>
            <person name="Lucas S."/>
            <person name="Chen F."/>
            <person name="Tice H."/>
            <person name="Cheng J.F."/>
            <person name="Saunders E."/>
            <person name="Han C."/>
            <person name="Bruce D."/>
            <person name="Goodwin L."/>
            <person name="Chain P."/>
            <person name="Pitluck S."/>
            <person name="Ovchinikova G."/>
            <person name="Pati A."/>
            <person name="Ivanova N."/>
            <person name="Mavromatis K."/>
            <person name="Chen A."/>
            <person name="Palaniappan K."/>
            <person name="Land M."/>
            <person name="Hauser L."/>
            <person name="Chang Y.J."/>
            <person name="Jeffries C.D."/>
            <person name="Brettin T."/>
            <person name="Goker M."/>
            <person name="Bristow J."/>
            <person name="Eisen J.A."/>
            <person name="Markowitz V."/>
            <person name="Hugenholtz P."/>
            <person name="Kyrpides N.C."/>
            <person name="Klenk H.P."/>
            <person name="Detter J.C."/>
        </authorList>
    </citation>
    <scope>NUCLEOTIDE SEQUENCE [LARGE SCALE GENOMIC DNA]</scope>
    <source>
        <strain evidence="5">ATCC 43812 / DSM 4252 / R-10</strain>
    </source>
</reference>
<feature type="chain" id="PRO_5003010916" description="Cell wall hydrolase SleB domain-containing protein" evidence="2">
    <location>
        <begin position="21"/>
        <end position="236"/>
    </location>
</feature>
<dbReference type="Pfam" id="PF07486">
    <property type="entry name" value="Hydrolase_2"/>
    <property type="match status" value="1"/>
</dbReference>
<dbReference type="eggNOG" id="COG3773">
    <property type="taxonomic scope" value="Bacteria"/>
</dbReference>
<evidence type="ECO:0000256" key="1">
    <source>
        <dbReference type="SAM" id="MobiDB-lite"/>
    </source>
</evidence>
<dbReference type="RefSeq" id="WP_012843319.1">
    <property type="nucleotide sequence ID" value="NC_013501.1"/>
</dbReference>
<feature type="region of interest" description="Disordered" evidence="1">
    <location>
        <begin position="187"/>
        <end position="236"/>
    </location>
</feature>
<gene>
    <name evidence="4" type="ordered locus">Rmar_0810</name>
</gene>
<feature type="domain" description="Cell wall hydrolase SleB" evidence="3">
    <location>
        <begin position="62"/>
        <end position="101"/>
    </location>
</feature>
<evidence type="ECO:0000313" key="5">
    <source>
        <dbReference type="Proteomes" id="UP000002221"/>
    </source>
</evidence>
<protein>
    <recommendedName>
        <fullName evidence="3">Cell wall hydrolase SleB domain-containing protein</fullName>
    </recommendedName>
</protein>